<dbReference type="InterPro" id="IPR013103">
    <property type="entry name" value="RVT_2"/>
</dbReference>
<keyword evidence="1" id="KW-0064">Aspartyl protease</keyword>
<dbReference type="InterPro" id="IPR001584">
    <property type="entry name" value="Integrase_cat-core"/>
</dbReference>
<dbReference type="EMBL" id="JARYMX010000007">
    <property type="protein sequence ID" value="KAJ9541835.1"/>
    <property type="molecule type" value="Genomic_DNA"/>
</dbReference>
<dbReference type="InterPro" id="IPR043502">
    <property type="entry name" value="DNA/RNA_pol_sf"/>
</dbReference>
<keyword evidence="5" id="KW-1185">Reference proteome</keyword>
<feature type="region of interest" description="Disordered" evidence="2">
    <location>
        <begin position="1378"/>
        <end position="1420"/>
    </location>
</feature>
<keyword evidence="1" id="KW-0645">Protease</keyword>
<dbReference type="InterPro" id="IPR025724">
    <property type="entry name" value="GAG-pre-integrase_dom"/>
</dbReference>
<dbReference type="Gene3D" id="3.30.420.10">
    <property type="entry name" value="Ribonuclease H-like superfamily/Ribonuclease H"/>
    <property type="match status" value="2"/>
</dbReference>
<organism evidence="4 5">
    <name type="scientific">Centaurea solstitialis</name>
    <name type="common">yellow star-thistle</name>
    <dbReference type="NCBI Taxonomy" id="347529"/>
    <lineage>
        <taxon>Eukaryota</taxon>
        <taxon>Viridiplantae</taxon>
        <taxon>Streptophyta</taxon>
        <taxon>Embryophyta</taxon>
        <taxon>Tracheophyta</taxon>
        <taxon>Spermatophyta</taxon>
        <taxon>Magnoliopsida</taxon>
        <taxon>eudicotyledons</taxon>
        <taxon>Gunneridae</taxon>
        <taxon>Pentapetalae</taxon>
        <taxon>asterids</taxon>
        <taxon>campanulids</taxon>
        <taxon>Asterales</taxon>
        <taxon>Asteraceae</taxon>
        <taxon>Carduoideae</taxon>
        <taxon>Cardueae</taxon>
        <taxon>Centaureinae</taxon>
        <taxon>Centaurea</taxon>
    </lineage>
</organism>
<comment type="caution">
    <text evidence="4">The sequence shown here is derived from an EMBL/GenBank/DDBJ whole genome shotgun (WGS) entry which is preliminary data.</text>
</comment>
<evidence type="ECO:0000256" key="1">
    <source>
        <dbReference type="ARBA" id="ARBA00022750"/>
    </source>
</evidence>
<dbReference type="InterPro" id="IPR057670">
    <property type="entry name" value="SH3_retrovirus"/>
</dbReference>
<dbReference type="PANTHER" id="PTHR11439">
    <property type="entry name" value="GAG-POL-RELATED RETROTRANSPOSON"/>
    <property type="match status" value="1"/>
</dbReference>
<dbReference type="PANTHER" id="PTHR11439:SF496">
    <property type="entry name" value="RNA-DIRECTED DNA POLYMERASE"/>
    <property type="match status" value="1"/>
</dbReference>
<dbReference type="Proteomes" id="UP001172457">
    <property type="component" value="Chromosome 7"/>
</dbReference>
<dbReference type="SUPFAM" id="SSF53098">
    <property type="entry name" value="Ribonuclease H-like"/>
    <property type="match status" value="1"/>
</dbReference>
<dbReference type="Pfam" id="PF13976">
    <property type="entry name" value="gag_pre-integrs"/>
    <property type="match status" value="1"/>
</dbReference>
<dbReference type="Pfam" id="PF22936">
    <property type="entry name" value="Pol_BBD"/>
    <property type="match status" value="1"/>
</dbReference>
<evidence type="ECO:0000313" key="5">
    <source>
        <dbReference type="Proteomes" id="UP001172457"/>
    </source>
</evidence>
<proteinExistence type="predicted"/>
<protein>
    <recommendedName>
        <fullName evidence="3">Integrase catalytic domain-containing protein</fullName>
    </recommendedName>
</protein>
<dbReference type="InterPro" id="IPR036397">
    <property type="entry name" value="RNaseH_sf"/>
</dbReference>
<dbReference type="Pfam" id="PF07727">
    <property type="entry name" value="RVT_2"/>
    <property type="match status" value="2"/>
</dbReference>
<feature type="domain" description="Integrase catalytic" evidence="3">
    <location>
        <begin position="442"/>
        <end position="618"/>
    </location>
</feature>
<dbReference type="GO" id="GO:0015074">
    <property type="term" value="P:DNA integration"/>
    <property type="evidence" value="ECO:0007669"/>
    <property type="project" value="InterPro"/>
</dbReference>
<dbReference type="Pfam" id="PF25597">
    <property type="entry name" value="SH3_retrovirus"/>
    <property type="match status" value="1"/>
</dbReference>
<feature type="compositionally biased region" description="Polar residues" evidence="2">
    <location>
        <begin position="750"/>
        <end position="760"/>
    </location>
</feature>
<sequence>MSPISIPFYSPEESLRLITGKWKLTGQNFPVWKLHLQNVLSAQGKLYVINKPMSRPKSNAPEEEFAEYFRFMADESDVMSILVLSMSPEFTGDLRVKFCHEVVRNVENQLGFYKHTGKLLIMQEILSLKLQKGQSVKNHLIEMRRLFKCLSRLGYKMTQEESVYLMWFSLTKEVQDTASAYMKEPKNDVDKVHEDILASLEPVPEPANLMDTDIIDELGDLSCPECGSEDICEHSMNIDQIEIGFSDAPGIFMIDCLITSYESWVIDIGSGNHICNHLQGFTRRKTLRKDRSNLRVGEGTPLIAEAVGSYSLSLPSGLVLELDNCYYIPNMIKNVLSFDLLVDQGFYYKYDYKMISVFKDNIFYFKATPVNGLYTVNLQDNSSEIYHISKRSKDIEDQTYLWHCRLGHINKKRVELLLKGGFLGNFDYKPFDNCESCLSGKMTKQPFNNENERATDLLEIIHTDVCGPFSHVARGGYRYFIIFTDDFSRYGYAYLMRHKSETFEKFKEYQNEVQNLLDKRIKFLRSDRGGEYLCDEFDNHLMECGIVSQLTPPYTPQMNGVSERRNRTLLDMVRTMMCHSSLPISFWGHALETAAHILNRAPTKSVDKTPYELWKGKKPNIYFLKIWGCEVYVKRPTSEKLKPKSDKCFFVGYPETTVGYYFYNPEENKVFVARNGKFLKEKFLSLENTRKDVDLQVVDEENTTPVVEPEIQHNNVEPQSEPIEEVQTQDLRRSSRVRQEPDRYLGFLVSQDSGDLNEPTSYGEAVSGSESEQWQEAMKADMQSMYDNQVWELTDLPQHCKAIGRKWVFKKKTDMDGNVHTFKARLVAKGFTQTHGIDYDETFSPVAMLKSIRILMAISAYFNYEIWQMDVKTAFLNGKLKEDVYMEQPEGFEDPKNPNKRIKEFGFTKSEFEPCVYTKFSRSIVTFLVLYVDDILLIGNDVPTLQSVKSWLSKCFQMKDLGEAAYILGIKIYRNRSKRLIGLSQSTYIDKILKKFRMDESKKGFIPMQHGIVLSKTQCPISSQDQDKMKTVPYASAIGSIMYAMLCTRPDVAYSVSVTSRYQQNPGEPHWVAVKNILKYLRRTKEMFLVFGGSEDEISVTGYSDASFQTDRDDFRAQSGYVFTLNGGAISWKSSKQDTIADSTTEAEYIAASDAAKEAVWLRNFLSDLRVVASISRPIDIFCDNSGAVAQAKEPREHHKSRHVLRKYHLIREIIGRGDVRICKIPTEDNVADPLIKPLARVKHEAHANSIGMQYLEARSTMMRRIIGSTNGHPLKEQKIPQTVYVPIAPPQRTKMGPQRRGEKKIKENDVSWCEPSLSYLDPRTKQCEMEVQKIMHLQEIANQLPDAFTDTKRVTKSYIPDVNAPARVDVLVGQTNDKVTEESKTRLKHGRPLGSKNKNPRKRKGIEIATGEEKSVPEETQNIKLPAEEDMDDTNKEVAINYGYMENVWNENKMRNIDDIFSYAVTCDVFGNDDLEPTSVIECQNRQDWVKWKDAIQVELDSLNKRKVFGPIVLTPEAVKHRSLYGLKQSGRMWYNRLSDYLISKGYTNNLICPCVFIKKTTSGYVIIAVYVDDLNIIGTHKEINEVIMLLKGEFEMKDLGKTKYCLGLQIEHMHNGILVHQSNYVEKVLKRFNMDKSNPLSTLMVVRSLNVDKDPFRPCEENEEVLGPEVPYLSAIGALMYLTNCTRPDISFAVNMLARFSSSPTKRHWNGIKHIFRYLRGTVDLGLFYSNNAKEGLLGYTDAGYLSDPHKARSQTGYVFINRGTAISWRSQKQTLVATSSNHAEVIALHEASRECVWLRSMTQLIVTSCGLEEDRNPTLIYEDNVVCVTQMKEGYIKSDRTKHIPPRFFSYTQDLMKSNQVEIKYVQSSNNTADLFTKSLPTAIFRKHVHSISM</sequence>
<name>A0AA38W7M3_9ASTR</name>
<evidence type="ECO:0000313" key="4">
    <source>
        <dbReference type="EMBL" id="KAJ9541835.1"/>
    </source>
</evidence>
<dbReference type="PROSITE" id="PS50994">
    <property type="entry name" value="INTEGRASE"/>
    <property type="match status" value="1"/>
</dbReference>
<evidence type="ECO:0000259" key="3">
    <source>
        <dbReference type="PROSITE" id="PS50994"/>
    </source>
</evidence>
<accession>A0AA38W7M3</accession>
<keyword evidence="1" id="KW-0378">Hydrolase</keyword>
<reference evidence="4" key="1">
    <citation type="submission" date="2023-03" db="EMBL/GenBank/DDBJ databases">
        <title>Chromosome-scale reference genome and RAD-based genetic map of yellow starthistle (Centaurea solstitialis) reveal putative structural variation and QTLs associated with invader traits.</title>
        <authorList>
            <person name="Reatini B."/>
            <person name="Cang F.A."/>
            <person name="Jiang Q."/>
            <person name="Mckibben M.T.W."/>
            <person name="Barker M.S."/>
            <person name="Rieseberg L.H."/>
            <person name="Dlugosch K.M."/>
        </authorList>
    </citation>
    <scope>NUCLEOTIDE SEQUENCE</scope>
    <source>
        <strain evidence="4">CAN-66</strain>
        <tissue evidence="4">Leaf</tissue>
    </source>
</reference>
<dbReference type="CDD" id="cd09272">
    <property type="entry name" value="RNase_HI_RT_Ty1"/>
    <property type="match status" value="2"/>
</dbReference>
<evidence type="ECO:0000256" key="2">
    <source>
        <dbReference type="SAM" id="MobiDB-lite"/>
    </source>
</evidence>
<dbReference type="SUPFAM" id="SSF56672">
    <property type="entry name" value="DNA/RNA polymerases"/>
    <property type="match status" value="2"/>
</dbReference>
<dbReference type="InterPro" id="IPR012337">
    <property type="entry name" value="RNaseH-like_sf"/>
</dbReference>
<dbReference type="InterPro" id="IPR054722">
    <property type="entry name" value="PolX-like_BBD"/>
</dbReference>
<gene>
    <name evidence="4" type="ORF">OSB04_028341</name>
</gene>
<dbReference type="GO" id="GO:0003676">
    <property type="term" value="F:nucleic acid binding"/>
    <property type="evidence" value="ECO:0007669"/>
    <property type="project" value="InterPro"/>
</dbReference>
<feature type="region of interest" description="Disordered" evidence="2">
    <location>
        <begin position="750"/>
        <end position="770"/>
    </location>
</feature>
<dbReference type="GO" id="GO:0004190">
    <property type="term" value="F:aspartic-type endopeptidase activity"/>
    <property type="evidence" value="ECO:0007669"/>
    <property type="project" value="UniProtKB-KW"/>
</dbReference>